<comment type="caution">
    <text evidence="2">The sequence shown here is derived from an EMBL/GenBank/DDBJ whole genome shotgun (WGS) entry which is preliminary data.</text>
</comment>
<feature type="compositionally biased region" description="Low complexity" evidence="1">
    <location>
        <begin position="11"/>
        <end position="23"/>
    </location>
</feature>
<evidence type="ECO:0000256" key="1">
    <source>
        <dbReference type="SAM" id="MobiDB-lite"/>
    </source>
</evidence>
<dbReference type="RefSeq" id="WP_169258002.1">
    <property type="nucleotide sequence ID" value="NZ_WTVN01000052.1"/>
</dbReference>
<accession>A0ABX1Q5K5</accession>
<dbReference type="Proteomes" id="UP000623795">
    <property type="component" value="Unassembled WGS sequence"/>
</dbReference>
<proteinExistence type="predicted"/>
<sequence>MDQHAQSLDHAAPASAPASRPPALGATGKHERNETRRRNLVMLTAARGAKIALTHAANLTSSRVSLMTSGRKPVSEPFAQAIEQALGLPAGWLDMPQERDTVPPSAWDVLGPPAHLDSIAPPSAALPRTPATAGFPAGAGAAVAALLAQATAPTALFDKPRATVGPIAEALAKTILNLSRTDKLSERKAFQLLGALLNDDDT</sequence>
<evidence type="ECO:0000313" key="2">
    <source>
        <dbReference type="EMBL" id="NMG46170.1"/>
    </source>
</evidence>
<keyword evidence="3" id="KW-1185">Reference proteome</keyword>
<dbReference type="EMBL" id="WTVN01000052">
    <property type="protein sequence ID" value="NMG46170.1"/>
    <property type="molecule type" value="Genomic_DNA"/>
</dbReference>
<feature type="region of interest" description="Disordered" evidence="1">
    <location>
        <begin position="1"/>
        <end position="37"/>
    </location>
</feature>
<gene>
    <name evidence="2" type="ORF">GPA22_20840</name>
</gene>
<feature type="compositionally biased region" description="Basic and acidic residues" evidence="1">
    <location>
        <begin position="28"/>
        <end position="37"/>
    </location>
</feature>
<protein>
    <submittedName>
        <fullName evidence="2">Uncharacterized protein</fullName>
    </submittedName>
</protein>
<name>A0ABX1Q5K5_9RHOO</name>
<reference evidence="2 3" key="1">
    <citation type="submission" date="2019-12" db="EMBL/GenBank/DDBJ databases">
        <title>Comparative genomics gives insights into the taxonomy of the Azoarcus-Aromatoleum group and reveals separate origins of nif in the plant-associated Azoarcus and non-plant-associated Aromatoleum sub-groups.</title>
        <authorList>
            <person name="Lafos M."/>
            <person name="Maluk M."/>
            <person name="Batista M."/>
            <person name="Junghare M."/>
            <person name="Carmona M."/>
            <person name="Faoro H."/>
            <person name="Cruz L.M."/>
            <person name="Battistoni F."/>
            <person name="De Souza E."/>
            <person name="Pedrosa F."/>
            <person name="Chen W.-M."/>
            <person name="Poole P.S."/>
            <person name="Dixon R.A."/>
            <person name="James E.K."/>
        </authorList>
    </citation>
    <scope>NUCLEOTIDE SEQUENCE [LARGE SCALE GENOMIC DNA]</scope>
    <source>
        <strain evidence="2 3">Td21</strain>
    </source>
</reference>
<evidence type="ECO:0000313" key="3">
    <source>
        <dbReference type="Proteomes" id="UP000623795"/>
    </source>
</evidence>
<organism evidence="2 3">
    <name type="scientific">Aromatoleum toluvorans</name>
    <dbReference type="NCBI Taxonomy" id="92002"/>
    <lineage>
        <taxon>Bacteria</taxon>
        <taxon>Pseudomonadati</taxon>
        <taxon>Pseudomonadota</taxon>
        <taxon>Betaproteobacteria</taxon>
        <taxon>Rhodocyclales</taxon>
        <taxon>Rhodocyclaceae</taxon>
        <taxon>Aromatoleum</taxon>
    </lineage>
</organism>